<dbReference type="EMBL" id="LDTD01000052">
    <property type="protein sequence ID" value="KTT70490.1"/>
    <property type="molecule type" value="Genomic_DNA"/>
</dbReference>
<dbReference type="STRING" id="33051.SB4_16220"/>
<accession>A0A147HZR0</accession>
<sequence>MRELILKMTMSLDGFVSAADGDNRWMFGQDPAAKAWSVDYLAQAGLHIMGRETFHAMADHWPGSTDALAAPMNAIPKAVFSREGDAIAPDAATLPPDGESWANAYVASGDLGEEIAALKAELGGPIIAHGGVHFARSLIAHGLVDRFALLVVPVALGRGEALFSDLDAPLALHLTEAIAFPGGAVAQIYQPA</sequence>
<dbReference type="GO" id="GO:0009231">
    <property type="term" value="P:riboflavin biosynthetic process"/>
    <property type="evidence" value="ECO:0007669"/>
    <property type="project" value="InterPro"/>
</dbReference>
<dbReference type="InterPro" id="IPR050765">
    <property type="entry name" value="Riboflavin_Biosynth_HTPR"/>
</dbReference>
<dbReference type="RefSeq" id="WP_058733102.1">
    <property type="nucleotide sequence ID" value="NZ_LDTD01000052.1"/>
</dbReference>
<dbReference type="InterPro" id="IPR002734">
    <property type="entry name" value="RibDG_C"/>
</dbReference>
<protein>
    <submittedName>
        <fullName evidence="2">Dihydrofolate reductase</fullName>
    </submittedName>
</protein>
<organism evidence="2 3">
    <name type="scientific">Sphingomonas sanguinis</name>
    <dbReference type="NCBI Taxonomy" id="33051"/>
    <lineage>
        <taxon>Bacteria</taxon>
        <taxon>Pseudomonadati</taxon>
        <taxon>Pseudomonadota</taxon>
        <taxon>Alphaproteobacteria</taxon>
        <taxon>Sphingomonadales</taxon>
        <taxon>Sphingomonadaceae</taxon>
        <taxon>Sphingomonas</taxon>
    </lineage>
</organism>
<dbReference type="PANTHER" id="PTHR38011:SF11">
    <property type="entry name" value="2,5-DIAMINO-6-RIBOSYLAMINO-4(3H)-PYRIMIDINONE 5'-PHOSPHATE REDUCTASE"/>
    <property type="match status" value="1"/>
</dbReference>
<gene>
    <name evidence="2" type="ORF">NS319_07730</name>
</gene>
<proteinExistence type="predicted"/>
<evidence type="ECO:0000313" key="3">
    <source>
        <dbReference type="Proteomes" id="UP000072867"/>
    </source>
</evidence>
<dbReference type="SUPFAM" id="SSF53597">
    <property type="entry name" value="Dihydrofolate reductase-like"/>
    <property type="match status" value="1"/>
</dbReference>
<dbReference type="PATRIC" id="fig|33051.3.peg.2669"/>
<feature type="domain" description="Bacterial bifunctional deaminase-reductase C-terminal" evidence="1">
    <location>
        <begin position="3"/>
        <end position="183"/>
    </location>
</feature>
<name>A0A147HZR0_9SPHN</name>
<dbReference type="GO" id="GO:0008703">
    <property type="term" value="F:5-amino-6-(5-phosphoribosylamino)uracil reductase activity"/>
    <property type="evidence" value="ECO:0007669"/>
    <property type="project" value="InterPro"/>
</dbReference>
<dbReference type="PANTHER" id="PTHR38011">
    <property type="entry name" value="DIHYDROFOLATE REDUCTASE FAMILY PROTEIN (AFU_ORTHOLOGUE AFUA_8G06820)"/>
    <property type="match status" value="1"/>
</dbReference>
<dbReference type="InterPro" id="IPR024072">
    <property type="entry name" value="DHFR-like_dom_sf"/>
</dbReference>
<comment type="caution">
    <text evidence="2">The sequence shown here is derived from an EMBL/GenBank/DDBJ whole genome shotgun (WGS) entry which is preliminary data.</text>
</comment>
<dbReference type="Proteomes" id="UP000072867">
    <property type="component" value="Unassembled WGS sequence"/>
</dbReference>
<dbReference type="Gene3D" id="3.40.430.10">
    <property type="entry name" value="Dihydrofolate Reductase, subunit A"/>
    <property type="match status" value="1"/>
</dbReference>
<dbReference type="Pfam" id="PF01872">
    <property type="entry name" value="RibD_C"/>
    <property type="match status" value="1"/>
</dbReference>
<dbReference type="AlphaFoldDB" id="A0A147HZR0"/>
<reference evidence="2 3" key="1">
    <citation type="journal article" date="2016" name="Front. Microbiol.">
        <title>Genomic Resource of Rice Seed Associated Bacteria.</title>
        <authorList>
            <person name="Midha S."/>
            <person name="Bansal K."/>
            <person name="Sharma S."/>
            <person name="Kumar N."/>
            <person name="Patil P.P."/>
            <person name="Chaudhry V."/>
            <person name="Patil P.B."/>
        </authorList>
    </citation>
    <scope>NUCLEOTIDE SEQUENCE [LARGE SCALE GENOMIC DNA]</scope>
    <source>
        <strain evidence="2 3">NS319</strain>
    </source>
</reference>
<evidence type="ECO:0000259" key="1">
    <source>
        <dbReference type="Pfam" id="PF01872"/>
    </source>
</evidence>
<evidence type="ECO:0000313" key="2">
    <source>
        <dbReference type="EMBL" id="KTT70490.1"/>
    </source>
</evidence>